<gene>
    <name evidence="2" type="primary">PLA2G15</name>
    <name evidence="2" type="ORF">NPIL_159301</name>
</gene>
<dbReference type="InterPro" id="IPR029058">
    <property type="entry name" value="AB_hydrolase_fold"/>
</dbReference>
<dbReference type="Gene3D" id="3.40.50.1820">
    <property type="entry name" value="alpha/beta hydrolase"/>
    <property type="match status" value="2"/>
</dbReference>
<dbReference type="GO" id="GO:0006629">
    <property type="term" value="P:lipid metabolic process"/>
    <property type="evidence" value="ECO:0007669"/>
    <property type="project" value="InterPro"/>
</dbReference>
<organism evidence="2 3">
    <name type="scientific">Nephila pilipes</name>
    <name type="common">Giant wood spider</name>
    <name type="synonym">Nephila maculata</name>
    <dbReference type="NCBI Taxonomy" id="299642"/>
    <lineage>
        <taxon>Eukaryota</taxon>
        <taxon>Metazoa</taxon>
        <taxon>Ecdysozoa</taxon>
        <taxon>Arthropoda</taxon>
        <taxon>Chelicerata</taxon>
        <taxon>Arachnida</taxon>
        <taxon>Araneae</taxon>
        <taxon>Araneomorphae</taxon>
        <taxon>Entelegynae</taxon>
        <taxon>Araneoidea</taxon>
        <taxon>Nephilidae</taxon>
        <taxon>Nephila</taxon>
    </lineage>
</organism>
<proteinExistence type="predicted"/>
<accession>A0A8X6TBB1</accession>
<dbReference type="InterPro" id="IPR003386">
    <property type="entry name" value="LACT/PDAT_acylTrfase"/>
</dbReference>
<evidence type="ECO:0000256" key="1">
    <source>
        <dbReference type="SAM" id="SignalP"/>
    </source>
</evidence>
<dbReference type="EMBL" id="BMAW01099850">
    <property type="protein sequence ID" value="GFS91955.1"/>
    <property type="molecule type" value="Genomic_DNA"/>
</dbReference>
<dbReference type="GO" id="GO:0008374">
    <property type="term" value="F:O-acyltransferase activity"/>
    <property type="evidence" value="ECO:0007669"/>
    <property type="project" value="InterPro"/>
</dbReference>
<reference evidence="2" key="1">
    <citation type="submission" date="2020-08" db="EMBL/GenBank/DDBJ databases">
        <title>Multicomponent nature underlies the extraordinary mechanical properties of spider dragline silk.</title>
        <authorList>
            <person name="Kono N."/>
            <person name="Nakamura H."/>
            <person name="Mori M."/>
            <person name="Yoshida Y."/>
            <person name="Ohtoshi R."/>
            <person name="Malay A.D."/>
            <person name="Moran D.A.P."/>
            <person name="Tomita M."/>
            <person name="Numata K."/>
            <person name="Arakawa K."/>
        </authorList>
    </citation>
    <scope>NUCLEOTIDE SEQUENCE</scope>
</reference>
<keyword evidence="1" id="KW-0732">Signal</keyword>
<name>A0A8X6TBB1_NEPPI</name>
<dbReference type="AlphaFoldDB" id="A0A8X6TBB1"/>
<feature type="chain" id="PRO_5036478907" evidence="1">
    <location>
        <begin position="31"/>
        <end position="241"/>
    </location>
</feature>
<dbReference type="Proteomes" id="UP000887013">
    <property type="component" value="Unassembled WGS sequence"/>
</dbReference>
<protein>
    <submittedName>
        <fullName evidence="2">Phospholipase A2 group XV</fullName>
    </submittedName>
</protein>
<feature type="signal peptide" evidence="1">
    <location>
        <begin position="1"/>
        <end position="30"/>
    </location>
</feature>
<evidence type="ECO:0000313" key="3">
    <source>
        <dbReference type="Proteomes" id="UP000887013"/>
    </source>
</evidence>
<dbReference type="OrthoDB" id="190846at2759"/>
<dbReference type="PANTHER" id="PTHR11440">
    <property type="entry name" value="LECITHIN-CHOLESTEROL ACYLTRANSFERASE-RELATED"/>
    <property type="match status" value="1"/>
</dbReference>
<evidence type="ECO:0000313" key="2">
    <source>
        <dbReference type="EMBL" id="GFS91955.1"/>
    </source>
</evidence>
<keyword evidence="3" id="KW-1185">Reference proteome</keyword>
<dbReference type="Pfam" id="PF02450">
    <property type="entry name" value="LCAT"/>
    <property type="match status" value="2"/>
</dbReference>
<comment type="caution">
    <text evidence="2">The sequence shown here is derived from an EMBL/GenBank/DDBJ whole genome shotgun (WGS) entry which is preliminary data.</text>
</comment>
<sequence length="241" mass="27738">MFGFFLTFVASVRILTTVLVVSPIVTEGYAHHHKPECFHKRSPVILIPGDLGNQLDAKLNKATSSRNGGLHKSSGYFNIWLNPWQVFLPGSQWADHMSLVYNNQTRKTTNYPGVDIRVPGFGDTSTLEIIDPHFLAPHRVQLRHHPWTEYYKDIVTHLEVDMFYYTNMKDFPDNPKLLYGEGDGTVNLRSLNVCSGWKGRQKQKVFIERLPKVEHLDMMHNTKIRKFIANYATSCSLYDIN</sequence>